<dbReference type="GO" id="GO:0042910">
    <property type="term" value="F:xenobiotic transmembrane transporter activity"/>
    <property type="evidence" value="ECO:0007669"/>
    <property type="project" value="InterPro"/>
</dbReference>
<dbReference type="Gramene" id="Solyc05g032740.1.1">
    <property type="protein sequence ID" value="Solyc05g032740.1.1.1"/>
    <property type="gene ID" value="Solyc05g032740.1"/>
</dbReference>
<dbReference type="EnsemblPlants" id="Solyc05g032740.1.1">
    <property type="protein sequence ID" value="Solyc05g032740.1.1.1"/>
    <property type="gene ID" value="Solyc05g032740.1"/>
</dbReference>
<reference evidence="2" key="1">
    <citation type="journal article" date="2012" name="Nature">
        <title>The tomato genome sequence provides insights into fleshy fruit evolution.</title>
        <authorList>
            <consortium name="Tomato Genome Consortium"/>
        </authorList>
    </citation>
    <scope>NUCLEOTIDE SEQUENCE [LARGE SCALE GENOMIC DNA]</scope>
    <source>
        <strain evidence="2">cv. Heinz 1706</strain>
    </source>
</reference>
<accession>A0A3Q7GGE2</accession>
<proteinExistence type="inferred from homology"/>
<dbReference type="STRING" id="4081.A0A3Q7GGE2"/>
<evidence type="ECO:0000313" key="2">
    <source>
        <dbReference type="EnsemblPlants" id="Solyc05g032740.1.1.1"/>
    </source>
</evidence>
<dbReference type="InterPro" id="IPR002528">
    <property type="entry name" value="MATE_fam"/>
</dbReference>
<keyword evidence="3" id="KW-1185">Reference proteome</keyword>
<name>A0A3Q7GGE2_SOLLC</name>
<dbReference type="Proteomes" id="UP000004994">
    <property type="component" value="Chromosome 5"/>
</dbReference>
<dbReference type="GO" id="GO:0015297">
    <property type="term" value="F:antiporter activity"/>
    <property type="evidence" value="ECO:0007669"/>
    <property type="project" value="InterPro"/>
</dbReference>
<dbReference type="InParanoid" id="A0A3Q7GGE2"/>
<reference evidence="2" key="2">
    <citation type="submission" date="2019-01" db="UniProtKB">
        <authorList>
            <consortium name="EnsemblPlants"/>
        </authorList>
    </citation>
    <scope>IDENTIFICATION</scope>
    <source>
        <strain evidence="2">cv. Heinz 1706</strain>
    </source>
</reference>
<evidence type="ECO:0000313" key="3">
    <source>
        <dbReference type="Proteomes" id="UP000004994"/>
    </source>
</evidence>
<dbReference type="Pfam" id="PF01554">
    <property type="entry name" value="MatE"/>
    <property type="match status" value="1"/>
</dbReference>
<protein>
    <submittedName>
        <fullName evidence="2">Uncharacterized protein</fullName>
    </submittedName>
</protein>
<sequence>MIVLMVSQYLLRVLPMIMIGYLSKVSLSSASISTSLYNVTGYNVLFGMCSSIETVFGQAYEAEQYQKF</sequence>
<dbReference type="GO" id="GO:0016020">
    <property type="term" value="C:membrane"/>
    <property type="evidence" value="ECO:0007669"/>
    <property type="project" value="InterPro"/>
</dbReference>
<organism evidence="2">
    <name type="scientific">Solanum lycopersicum</name>
    <name type="common">Tomato</name>
    <name type="synonym">Lycopersicon esculentum</name>
    <dbReference type="NCBI Taxonomy" id="4081"/>
    <lineage>
        <taxon>Eukaryota</taxon>
        <taxon>Viridiplantae</taxon>
        <taxon>Streptophyta</taxon>
        <taxon>Embryophyta</taxon>
        <taxon>Tracheophyta</taxon>
        <taxon>Spermatophyta</taxon>
        <taxon>Magnoliopsida</taxon>
        <taxon>eudicotyledons</taxon>
        <taxon>Gunneridae</taxon>
        <taxon>Pentapetalae</taxon>
        <taxon>asterids</taxon>
        <taxon>lamiids</taxon>
        <taxon>Solanales</taxon>
        <taxon>Solanaceae</taxon>
        <taxon>Solanoideae</taxon>
        <taxon>Solaneae</taxon>
        <taxon>Solanum</taxon>
        <taxon>Solanum subgen. Lycopersicon</taxon>
    </lineage>
</organism>
<dbReference type="PaxDb" id="4081-Solyc05g032740.1.1"/>
<dbReference type="AlphaFoldDB" id="A0A3Q7GGE2"/>
<comment type="similarity">
    <text evidence="1">Belongs to the multi antimicrobial extrusion (MATE) (TC 2.A.66.1) family.</text>
</comment>
<dbReference type="PANTHER" id="PTHR11206">
    <property type="entry name" value="MULTIDRUG RESISTANCE PROTEIN"/>
    <property type="match status" value="1"/>
</dbReference>
<evidence type="ECO:0000256" key="1">
    <source>
        <dbReference type="ARBA" id="ARBA00010199"/>
    </source>
</evidence>